<dbReference type="SUPFAM" id="SSF117856">
    <property type="entry name" value="AF0104/ALDC/Ptd012-like"/>
    <property type="match status" value="1"/>
</dbReference>
<keyword evidence="5 6" id="KW-0539">Nucleus</keyword>
<name>A0AAW1GMP9_SAPOF</name>
<sequence>MGFLEPMEPSQLNKLNSNHPMITTATTAKNGGDNDDDDRTGEPKEGAVDQCNGFGGPIRRPRGRPAGSRNKMKPPVFVTRDSPNTLKSHVMEVADGADVADSIATYARCRQSGVAVLSATGSVSDVALRQSPGGAVVALRGRLEILSLTGTFLPGPGPIGSTGLTVYLSGGQGQVVGGSTIGAVIASGPVMVIAATFSNAAYERLPLVDETDQMADINGRPGHQVSCNGDGSPSPKTRPRPSPSPYHLGVGVRDHNNMGGELGNNMMGNGGISMQIGHNGFANWAQNTHSPY</sequence>
<evidence type="ECO:0000256" key="5">
    <source>
        <dbReference type="ARBA" id="ARBA00023242"/>
    </source>
</evidence>
<evidence type="ECO:0000256" key="6">
    <source>
        <dbReference type="PIRNR" id="PIRNR016021"/>
    </source>
</evidence>
<evidence type="ECO:0000256" key="7">
    <source>
        <dbReference type="SAM" id="MobiDB-lite"/>
    </source>
</evidence>
<feature type="compositionally biased region" description="Polar residues" evidence="7">
    <location>
        <begin position="10"/>
        <end position="29"/>
    </location>
</feature>
<evidence type="ECO:0000256" key="3">
    <source>
        <dbReference type="ARBA" id="ARBA00023125"/>
    </source>
</evidence>
<dbReference type="PANTHER" id="PTHR31100:SF3">
    <property type="entry name" value="AT-HOOK MOTIF NUCLEAR-LOCALIZED PROTEIN 20"/>
    <property type="match status" value="1"/>
</dbReference>
<organism evidence="9 10">
    <name type="scientific">Saponaria officinalis</name>
    <name type="common">Common soapwort</name>
    <name type="synonym">Lychnis saponaria</name>
    <dbReference type="NCBI Taxonomy" id="3572"/>
    <lineage>
        <taxon>Eukaryota</taxon>
        <taxon>Viridiplantae</taxon>
        <taxon>Streptophyta</taxon>
        <taxon>Embryophyta</taxon>
        <taxon>Tracheophyta</taxon>
        <taxon>Spermatophyta</taxon>
        <taxon>Magnoliopsida</taxon>
        <taxon>eudicotyledons</taxon>
        <taxon>Gunneridae</taxon>
        <taxon>Pentapetalae</taxon>
        <taxon>Caryophyllales</taxon>
        <taxon>Caryophyllaceae</taxon>
        <taxon>Caryophylleae</taxon>
        <taxon>Saponaria</taxon>
    </lineage>
</organism>
<dbReference type="PIRSF" id="PIRSF016021">
    <property type="entry name" value="ESCAROLA"/>
    <property type="match status" value="1"/>
</dbReference>
<dbReference type="GO" id="GO:0003680">
    <property type="term" value="F:minor groove of adenine-thymine-rich DNA binding"/>
    <property type="evidence" value="ECO:0007669"/>
    <property type="project" value="UniProtKB-UniRule"/>
</dbReference>
<dbReference type="PANTHER" id="PTHR31100">
    <property type="entry name" value="AT-HOOK MOTIF NUCLEAR-LOCALIZED PROTEIN 15"/>
    <property type="match status" value="1"/>
</dbReference>
<dbReference type="CDD" id="cd11378">
    <property type="entry name" value="DUF296"/>
    <property type="match status" value="1"/>
</dbReference>
<dbReference type="GO" id="GO:0003700">
    <property type="term" value="F:DNA-binding transcription factor activity"/>
    <property type="evidence" value="ECO:0007669"/>
    <property type="project" value="TreeGrafter"/>
</dbReference>
<dbReference type="EMBL" id="JBDFQZ010000014">
    <property type="protein sequence ID" value="KAK9665750.1"/>
    <property type="molecule type" value="Genomic_DNA"/>
</dbReference>
<gene>
    <name evidence="9" type="ORF">RND81_14G133300</name>
</gene>
<evidence type="ECO:0000256" key="2">
    <source>
        <dbReference type="ARBA" id="ARBA00023015"/>
    </source>
</evidence>
<keyword evidence="2 6" id="KW-0805">Transcription regulation</keyword>
<comment type="caution">
    <text evidence="9">The sequence shown here is derived from an EMBL/GenBank/DDBJ whole genome shotgun (WGS) entry which is preliminary data.</text>
</comment>
<comment type="subcellular location">
    <subcellularLocation>
        <location evidence="1 6">Nucleus</location>
    </subcellularLocation>
</comment>
<dbReference type="Proteomes" id="UP001443914">
    <property type="component" value="Unassembled WGS sequence"/>
</dbReference>
<evidence type="ECO:0000259" key="8">
    <source>
        <dbReference type="PROSITE" id="PS51742"/>
    </source>
</evidence>
<keyword evidence="3 6" id="KW-0238">DNA-binding</keyword>
<keyword evidence="10" id="KW-1185">Reference proteome</keyword>
<reference evidence="9" key="1">
    <citation type="submission" date="2024-03" db="EMBL/GenBank/DDBJ databases">
        <title>WGS assembly of Saponaria officinalis var. Norfolk2.</title>
        <authorList>
            <person name="Jenkins J."/>
            <person name="Shu S."/>
            <person name="Grimwood J."/>
            <person name="Barry K."/>
            <person name="Goodstein D."/>
            <person name="Schmutz J."/>
            <person name="Leebens-Mack J."/>
            <person name="Osbourn A."/>
        </authorList>
    </citation>
    <scope>NUCLEOTIDE SEQUENCE [LARGE SCALE GENOMIC DNA]</scope>
    <source>
        <strain evidence="9">JIC</strain>
    </source>
</reference>
<comment type="function">
    <text evidence="6">Transcription factor that specifically binds AT-rich DNA sequences related to the nuclear matrix attachment regions (MARs).</text>
</comment>
<evidence type="ECO:0000313" key="10">
    <source>
        <dbReference type="Proteomes" id="UP001443914"/>
    </source>
</evidence>
<keyword evidence="4 6" id="KW-0804">Transcription</keyword>
<evidence type="ECO:0000313" key="9">
    <source>
        <dbReference type="EMBL" id="KAK9665750.1"/>
    </source>
</evidence>
<dbReference type="InterPro" id="IPR005175">
    <property type="entry name" value="PPC_dom"/>
</dbReference>
<feature type="region of interest" description="Disordered" evidence="7">
    <location>
        <begin position="1"/>
        <end position="82"/>
    </location>
</feature>
<proteinExistence type="predicted"/>
<feature type="region of interest" description="Disordered" evidence="7">
    <location>
        <begin position="214"/>
        <end position="264"/>
    </location>
</feature>
<dbReference type="InterPro" id="IPR014476">
    <property type="entry name" value="AHL15-29"/>
</dbReference>
<dbReference type="Gene3D" id="3.30.1330.80">
    <property type="entry name" value="Hypothetical protein, similar to alpha- acetolactate decarboxylase, domain 2"/>
    <property type="match status" value="1"/>
</dbReference>
<evidence type="ECO:0000256" key="4">
    <source>
        <dbReference type="ARBA" id="ARBA00023163"/>
    </source>
</evidence>
<dbReference type="Pfam" id="PF03479">
    <property type="entry name" value="PCC"/>
    <property type="match status" value="1"/>
</dbReference>
<evidence type="ECO:0000256" key="1">
    <source>
        <dbReference type="ARBA" id="ARBA00004123"/>
    </source>
</evidence>
<dbReference type="AlphaFoldDB" id="A0AAW1GMP9"/>
<dbReference type="PROSITE" id="PS51742">
    <property type="entry name" value="PPC"/>
    <property type="match status" value="1"/>
</dbReference>
<feature type="domain" description="PPC" evidence="8">
    <location>
        <begin position="83"/>
        <end position="218"/>
    </location>
</feature>
<accession>A0AAW1GMP9</accession>
<dbReference type="FunFam" id="3.30.1330.80:FF:000002">
    <property type="entry name" value="AT-hook motif nuclear-localized protein"/>
    <property type="match status" value="1"/>
</dbReference>
<dbReference type="GO" id="GO:0005634">
    <property type="term" value="C:nucleus"/>
    <property type="evidence" value="ECO:0007669"/>
    <property type="project" value="UniProtKB-SubCell"/>
</dbReference>
<protein>
    <recommendedName>
        <fullName evidence="6">AT-hook motif nuclear-localized protein</fullName>
    </recommendedName>
</protein>